<keyword evidence="2" id="KW-0472">Membrane</keyword>
<feature type="transmembrane region" description="Helical" evidence="2">
    <location>
        <begin position="236"/>
        <end position="256"/>
    </location>
</feature>
<evidence type="ECO:0000313" key="4">
    <source>
        <dbReference type="Proteomes" id="UP000177047"/>
    </source>
</evidence>
<protein>
    <submittedName>
        <fullName evidence="3">Uncharacterized protein</fullName>
    </submittedName>
</protein>
<dbReference type="AlphaFoldDB" id="A0A1F6YUC2"/>
<keyword evidence="2" id="KW-0812">Transmembrane</keyword>
<feature type="compositionally biased region" description="Low complexity" evidence="1">
    <location>
        <begin position="776"/>
        <end position="798"/>
    </location>
</feature>
<feature type="region of interest" description="Disordered" evidence="1">
    <location>
        <begin position="679"/>
        <end position="700"/>
    </location>
</feature>
<accession>A0A1F6YUC2</accession>
<feature type="transmembrane region" description="Helical" evidence="2">
    <location>
        <begin position="387"/>
        <end position="408"/>
    </location>
</feature>
<feature type="transmembrane region" description="Helical" evidence="2">
    <location>
        <begin position="357"/>
        <end position="381"/>
    </location>
</feature>
<evidence type="ECO:0000256" key="2">
    <source>
        <dbReference type="SAM" id="Phobius"/>
    </source>
</evidence>
<dbReference type="EMBL" id="MFWB01000003">
    <property type="protein sequence ID" value="OGJ09974.1"/>
    <property type="molecule type" value="Genomic_DNA"/>
</dbReference>
<dbReference type="STRING" id="1801803.A2356_02215"/>
<evidence type="ECO:0000256" key="1">
    <source>
        <dbReference type="SAM" id="MobiDB-lite"/>
    </source>
</evidence>
<feature type="compositionally biased region" description="Basic and acidic residues" evidence="1">
    <location>
        <begin position="799"/>
        <end position="808"/>
    </location>
</feature>
<feature type="compositionally biased region" description="Basic and acidic residues" evidence="1">
    <location>
        <begin position="763"/>
        <end position="775"/>
    </location>
</feature>
<reference evidence="3 4" key="1">
    <citation type="journal article" date="2016" name="Nat. Commun.">
        <title>Thousands of microbial genomes shed light on interconnected biogeochemical processes in an aquifer system.</title>
        <authorList>
            <person name="Anantharaman K."/>
            <person name="Brown C.T."/>
            <person name="Hug L.A."/>
            <person name="Sharon I."/>
            <person name="Castelle C.J."/>
            <person name="Probst A.J."/>
            <person name="Thomas B.C."/>
            <person name="Singh A."/>
            <person name="Wilkins M.J."/>
            <person name="Karaoz U."/>
            <person name="Brodie E.L."/>
            <person name="Williams K.H."/>
            <person name="Hubbard S.S."/>
            <person name="Banfield J.F."/>
        </authorList>
    </citation>
    <scope>NUCLEOTIDE SEQUENCE [LARGE SCALE GENOMIC DNA]</scope>
</reference>
<feature type="transmembrane region" description="Helical" evidence="2">
    <location>
        <begin position="206"/>
        <end position="224"/>
    </location>
</feature>
<feature type="region of interest" description="Disordered" evidence="1">
    <location>
        <begin position="763"/>
        <end position="808"/>
    </location>
</feature>
<name>A0A1F6YUC2_9BACT</name>
<feature type="transmembrane region" description="Helical" evidence="2">
    <location>
        <begin position="428"/>
        <end position="446"/>
    </location>
</feature>
<evidence type="ECO:0000313" key="3">
    <source>
        <dbReference type="EMBL" id="OGJ09974.1"/>
    </source>
</evidence>
<gene>
    <name evidence="3" type="ORF">A2356_02215</name>
</gene>
<keyword evidence="2" id="KW-1133">Transmembrane helix</keyword>
<proteinExistence type="predicted"/>
<feature type="transmembrane region" description="Helical" evidence="2">
    <location>
        <begin position="466"/>
        <end position="485"/>
    </location>
</feature>
<dbReference type="Proteomes" id="UP000177047">
    <property type="component" value="Unassembled WGS sequence"/>
</dbReference>
<feature type="transmembrane region" description="Helical" evidence="2">
    <location>
        <begin position="158"/>
        <end position="186"/>
    </location>
</feature>
<sequence>MQNIAKKIIPYLLILIALVGLFGLAEKADAQTDPLGTCRLTVTTGTTVEIIRATDTECRAKANYQSWKESTDAEYQAAVAANTEAGTDKDPTGTCLSVAGKVIGEMTEKKCKTENIGASWTTNKPSSGSDETKNPLKDALKSCDGIDNWSFDGCMQKIFYTIFYTLPAFLLGVTANFFNIILGLTLKGRLLESEFVSSAWGIVRDLSNIFFILILLYVSIKIILDLGSHEAKQTIVNIIIIALLINFSMFFAKVVIDTSNVLALVFYNKLEVTTTVNGTEKSYIPGTRENEKNVSGSMAGAFDVTKFISEDFFDTLKERVVVVPSKVQIAGAVVFPVYGGYLAYNTIKNYFVPQEEVPMAIILSIILIAGAVMIFAIYAFLVAGLSFLARIIELWVLIIFSPFAFMSFTIPELKKISYIGWDAWISRLLTTSFMAPIFMFFMYFIFLLIKSNIFKDMIVPDENRTVWASILFLVLPALFILILLLQATKFAKKGAGTIGEMVMTGAKIAGGLALGAATGGASMVGTATLGRAGAAVANSERAKKWEAEGKFGAGLLRSGAKSMGSASFDMRGVKIAGKTLGSATGMSVGNAKTGGFVERRKEQIAKRQKRAEELKMGENTEEKLKLNTAEEKLKRVKLQFEPDLEKFDKAIAAAREDLNDAKNSGDLGALEKAKKELADAKNGKKALREREGKDGISLKEAEDNVHHMTYNIKVKNAERTEEYAKLQESAGERVKGFILSGGIYTKEEAREVAHKIRMEAKIEEGGGKKGHDDGGHAPAAAHAPKPASTPKASTPAKSGGDDHGHAGH</sequence>
<organism evidence="3 4">
    <name type="scientific">Candidatus Nomurabacteria bacterium RIFOXYB1_FULL_39_16</name>
    <dbReference type="NCBI Taxonomy" id="1801803"/>
    <lineage>
        <taxon>Bacteria</taxon>
        <taxon>Candidatus Nomuraibacteriota</taxon>
    </lineage>
</organism>
<comment type="caution">
    <text evidence="3">The sequence shown here is derived from an EMBL/GenBank/DDBJ whole genome shotgun (WGS) entry which is preliminary data.</text>
</comment>